<dbReference type="GeneID" id="104758197"/>
<gene>
    <name evidence="2" type="primary">LOC104758197</name>
</gene>
<organism evidence="1 2">
    <name type="scientific">Camelina sativa</name>
    <name type="common">False flax</name>
    <name type="synonym">Myagrum sativum</name>
    <dbReference type="NCBI Taxonomy" id="90675"/>
    <lineage>
        <taxon>Eukaryota</taxon>
        <taxon>Viridiplantae</taxon>
        <taxon>Streptophyta</taxon>
        <taxon>Embryophyta</taxon>
        <taxon>Tracheophyta</taxon>
        <taxon>Spermatophyta</taxon>
        <taxon>Magnoliopsida</taxon>
        <taxon>eudicotyledons</taxon>
        <taxon>Gunneridae</taxon>
        <taxon>Pentapetalae</taxon>
        <taxon>rosids</taxon>
        <taxon>malvids</taxon>
        <taxon>Brassicales</taxon>
        <taxon>Brassicaceae</taxon>
        <taxon>Camelineae</taxon>
        <taxon>Camelina</taxon>
    </lineage>
</organism>
<dbReference type="RefSeq" id="XP_010479328.1">
    <property type="nucleotide sequence ID" value="XM_010481026.2"/>
</dbReference>
<dbReference type="PANTHER" id="PTHR15160:SF3">
    <property type="entry name" value="BIFUNCTIONAL NUCLEASE 1"/>
    <property type="match status" value="1"/>
</dbReference>
<keyword evidence="1" id="KW-1185">Reference proteome</keyword>
<dbReference type="Gene3D" id="3.10.690.10">
    <property type="entry name" value="Bifunctional nuclease domain"/>
    <property type="match status" value="1"/>
</dbReference>
<dbReference type="SUPFAM" id="SSF103256">
    <property type="entry name" value="Hypothetical protein TM0160"/>
    <property type="match status" value="1"/>
</dbReference>
<sequence>MSALIGGYRISGVLGRRRFESADSKTFLLIPNSSKLDFFSSLSLFLSRYAETTKEFGIRRNNLESEEGLELRKCTKTPNMYLFLDYDVRLHPGTIGALTTEIEKNPEIFIQTGYPLDLPSGTLGSYCIYEYHMVGNASYCISYDLRSSDANHPINIAVRCKVPIQVNKYLAYSDEMSVIESGKLSTPAPASNGLLFIEQDR</sequence>
<dbReference type="InterPro" id="IPR036104">
    <property type="entry name" value="BFN_sf"/>
</dbReference>
<reference evidence="2" key="2">
    <citation type="submission" date="2025-08" db="UniProtKB">
        <authorList>
            <consortium name="RefSeq"/>
        </authorList>
    </citation>
    <scope>IDENTIFICATION</scope>
    <source>
        <tissue evidence="2">Leaf</tissue>
    </source>
</reference>
<protein>
    <submittedName>
        <fullName evidence="2">Uncharacterized protein LOC104758197</fullName>
    </submittedName>
</protein>
<reference evidence="1" key="1">
    <citation type="journal article" date="2014" name="Nat. Commun.">
        <title>The emerging biofuel crop Camelina sativa retains a highly undifferentiated hexaploid genome structure.</title>
        <authorList>
            <person name="Kagale S."/>
            <person name="Koh C."/>
            <person name="Nixon J."/>
            <person name="Bollina V."/>
            <person name="Clarke W.E."/>
            <person name="Tuteja R."/>
            <person name="Spillane C."/>
            <person name="Robinson S.J."/>
            <person name="Links M.G."/>
            <person name="Clarke C."/>
            <person name="Higgins E.E."/>
            <person name="Huebert T."/>
            <person name="Sharpe A.G."/>
            <person name="Parkin I.A."/>
        </authorList>
    </citation>
    <scope>NUCLEOTIDE SEQUENCE [LARGE SCALE GENOMIC DNA]</scope>
    <source>
        <strain evidence="1">cv. DH55</strain>
    </source>
</reference>
<evidence type="ECO:0000313" key="1">
    <source>
        <dbReference type="Proteomes" id="UP000694864"/>
    </source>
</evidence>
<proteinExistence type="predicted"/>
<name>A0ABM0X1S0_CAMSA</name>
<dbReference type="Proteomes" id="UP000694864">
    <property type="component" value="Chromosome 17"/>
</dbReference>
<accession>A0ABM0X1S0</accession>
<evidence type="ECO:0000313" key="2">
    <source>
        <dbReference type="RefSeq" id="XP_010479328.1"/>
    </source>
</evidence>
<dbReference type="PANTHER" id="PTHR15160">
    <property type="entry name" value="VON HIPPEL-LINDAU PROTEIN"/>
    <property type="match status" value="1"/>
</dbReference>